<feature type="signal peptide" evidence="3">
    <location>
        <begin position="1"/>
        <end position="20"/>
    </location>
</feature>
<organism evidence="5 6">
    <name type="scientific">Mycena rosella</name>
    <name type="common">Pink bonnet</name>
    <name type="synonym">Agaricus rosellus</name>
    <dbReference type="NCBI Taxonomy" id="1033263"/>
    <lineage>
        <taxon>Eukaryota</taxon>
        <taxon>Fungi</taxon>
        <taxon>Dikarya</taxon>
        <taxon>Basidiomycota</taxon>
        <taxon>Agaricomycotina</taxon>
        <taxon>Agaricomycetes</taxon>
        <taxon>Agaricomycetidae</taxon>
        <taxon>Agaricales</taxon>
        <taxon>Marasmiineae</taxon>
        <taxon>Mycenaceae</taxon>
        <taxon>Mycena</taxon>
    </lineage>
</organism>
<comment type="caution">
    <text evidence="5">The sequence shown here is derived from an EMBL/GenBank/DDBJ whole genome shotgun (WGS) entry which is preliminary data.</text>
</comment>
<evidence type="ECO:0000256" key="1">
    <source>
        <dbReference type="ARBA" id="ARBA00005964"/>
    </source>
</evidence>
<name>A0AAD7CH78_MYCRO</name>
<evidence type="ECO:0000313" key="5">
    <source>
        <dbReference type="EMBL" id="KAJ7648859.1"/>
    </source>
</evidence>
<reference evidence="5" key="1">
    <citation type="submission" date="2023-03" db="EMBL/GenBank/DDBJ databases">
        <title>Massive genome expansion in bonnet fungi (Mycena s.s.) driven by repeated elements and novel gene families across ecological guilds.</title>
        <authorList>
            <consortium name="Lawrence Berkeley National Laboratory"/>
            <person name="Harder C.B."/>
            <person name="Miyauchi S."/>
            <person name="Viragh M."/>
            <person name="Kuo A."/>
            <person name="Thoen E."/>
            <person name="Andreopoulos B."/>
            <person name="Lu D."/>
            <person name="Skrede I."/>
            <person name="Drula E."/>
            <person name="Henrissat B."/>
            <person name="Morin E."/>
            <person name="Kohler A."/>
            <person name="Barry K."/>
            <person name="LaButti K."/>
            <person name="Morin E."/>
            <person name="Salamov A."/>
            <person name="Lipzen A."/>
            <person name="Mereny Z."/>
            <person name="Hegedus B."/>
            <person name="Baldrian P."/>
            <person name="Stursova M."/>
            <person name="Weitz H."/>
            <person name="Taylor A."/>
            <person name="Grigoriev I.V."/>
            <person name="Nagy L.G."/>
            <person name="Martin F."/>
            <person name="Kauserud H."/>
        </authorList>
    </citation>
    <scope>NUCLEOTIDE SEQUENCE</scope>
    <source>
        <strain evidence="5">CBHHK067</strain>
    </source>
</reference>
<keyword evidence="2 5" id="KW-0378">Hydrolase</keyword>
<gene>
    <name evidence="5" type="ORF">B0H17DRAFT_1163761</name>
</gene>
<evidence type="ECO:0000256" key="3">
    <source>
        <dbReference type="SAM" id="SignalP"/>
    </source>
</evidence>
<feature type="domain" description="Carboxylesterase type B" evidence="4">
    <location>
        <begin position="27"/>
        <end position="288"/>
    </location>
</feature>
<feature type="chain" id="PRO_5042041406" evidence="3">
    <location>
        <begin position="21"/>
        <end position="434"/>
    </location>
</feature>
<dbReference type="EMBL" id="JARKIE010000373">
    <property type="protein sequence ID" value="KAJ7648859.1"/>
    <property type="molecule type" value="Genomic_DNA"/>
</dbReference>
<dbReference type="SUPFAM" id="SSF53474">
    <property type="entry name" value="alpha/beta-Hydrolases"/>
    <property type="match status" value="1"/>
</dbReference>
<dbReference type="GO" id="GO:0052689">
    <property type="term" value="F:carboxylic ester hydrolase activity"/>
    <property type="evidence" value="ECO:0007669"/>
    <property type="project" value="TreeGrafter"/>
</dbReference>
<accession>A0AAD7CH78</accession>
<dbReference type="InterPro" id="IPR019819">
    <property type="entry name" value="Carboxylesterase_B_CS"/>
</dbReference>
<sequence>MLPPFLHITALAATVRSAAAAASYSLHVNTASETLYGFIDSSAPTVRQFLGVSFALPPTGPRRWLPPVPTAIVNATSFGLSFPQIPLNDTAPANVYTANGGGQTEFFPRQEFSEDCLTLNVWAPAQPQSAMLPVIVWFYGGGFTQGGADSLYFNAAPWVQRTQAHIVVRANFRTNIFGFPNAAGSAEQNPGLLDQRAALEWVRDNAAAFGGDIARIVAWGESAGAIAVDYLNFAFYKDPIVAGFIMDGATALFPERVKTTDTAQANFAAVAAQLGCGGGAPAAQIDGLRSRVVFANYTARYGAGLLARVPALLGTNQHELNALGAQGRTTYRSATTATSRTSHPPGFTGAYHASELPLIFGMAGQFHGPSTAYENEVSGRLQDLWVAFAQDPEKGLQTAGWKTFGAGKAVFLGDADTPMKEVDVRELDGACAKK</sequence>
<dbReference type="InterPro" id="IPR002018">
    <property type="entry name" value="CarbesteraseB"/>
</dbReference>
<keyword evidence="6" id="KW-1185">Reference proteome</keyword>
<dbReference type="PROSITE" id="PS00941">
    <property type="entry name" value="CARBOXYLESTERASE_B_2"/>
    <property type="match status" value="1"/>
</dbReference>
<evidence type="ECO:0000256" key="2">
    <source>
        <dbReference type="ARBA" id="ARBA00022801"/>
    </source>
</evidence>
<dbReference type="Gene3D" id="3.40.50.1820">
    <property type="entry name" value="alpha/beta hydrolase"/>
    <property type="match status" value="2"/>
</dbReference>
<evidence type="ECO:0000259" key="4">
    <source>
        <dbReference type="Pfam" id="PF00135"/>
    </source>
</evidence>
<dbReference type="Proteomes" id="UP001221757">
    <property type="component" value="Unassembled WGS sequence"/>
</dbReference>
<comment type="similarity">
    <text evidence="1">Belongs to the type-B carboxylesterase/lipase family.</text>
</comment>
<dbReference type="InterPro" id="IPR029058">
    <property type="entry name" value="AB_hydrolase_fold"/>
</dbReference>
<keyword evidence="3" id="KW-0732">Signal</keyword>
<dbReference type="InterPro" id="IPR050654">
    <property type="entry name" value="AChE-related_enzymes"/>
</dbReference>
<dbReference type="PANTHER" id="PTHR43918">
    <property type="entry name" value="ACETYLCHOLINESTERASE"/>
    <property type="match status" value="1"/>
</dbReference>
<dbReference type="AlphaFoldDB" id="A0AAD7CH78"/>
<dbReference type="Pfam" id="PF00135">
    <property type="entry name" value="COesterase"/>
    <property type="match status" value="1"/>
</dbReference>
<evidence type="ECO:0000313" key="6">
    <source>
        <dbReference type="Proteomes" id="UP001221757"/>
    </source>
</evidence>
<proteinExistence type="inferred from homology"/>
<dbReference type="PANTHER" id="PTHR43918:SF4">
    <property type="entry name" value="CARBOXYLIC ESTER HYDROLASE"/>
    <property type="match status" value="1"/>
</dbReference>
<protein>
    <submittedName>
        <fullName evidence="5">Alpha/Beta hydrolase protein</fullName>
    </submittedName>
</protein>